<dbReference type="Pfam" id="PF03720">
    <property type="entry name" value="UDPG_MGDP_dh_C"/>
    <property type="match status" value="1"/>
</dbReference>
<dbReference type="InterPro" id="IPR014027">
    <property type="entry name" value="UDP-Glc/GDP-Man_DH_C"/>
</dbReference>
<dbReference type="PANTHER" id="PTHR43750:SF3">
    <property type="entry name" value="UDP-GLUCOSE 6-DEHYDROGENASE TUAD"/>
    <property type="match status" value="1"/>
</dbReference>
<sequence length="434" mass="48714">MKKYKIGVVGLWHLGEVYSACLADLGHNVIGFDENRGTVSNLNKYILPLAEPELAKIIKKNIENGRLSFSNEFKQLKTRDIVWLAFDTPVDDRDNVDLGPIRVFFRKNVGFFKNNALIIISSQVPVGTCAEIEKFLAKLRRGFKFDLAYAPENLQLGRAIKSFFEPDRIVIGAPSGRVIKKIENIFSGIKTTFLPMSTASAEMSKHALNAFLATSIGFIDDISDLAAAYGADAVDITKSLRSDKRIGPRAYLNAGIGFSGGTLARDLKILIKKSREAGIKIPLISTVFRRNNLRRNLVVAYLKKYLGPLRNKKIAILGLTYKPGTPTLRRAMSLEIIKKLKKEGAIISTHDPIANPSEAELLTGFKFYKDPYMAFKNSCAAVFVNNSPEFKKINLKKMKSLMKKPFMFFDTGNYFYEREKEIKKRGFLYIGVGR</sequence>
<evidence type="ECO:0000256" key="8">
    <source>
        <dbReference type="PIRSR" id="PIRSR500134-2"/>
    </source>
</evidence>
<dbReference type="InterPro" id="IPR017476">
    <property type="entry name" value="UDP-Glc/GDP-Man"/>
</dbReference>
<dbReference type="Gene3D" id="3.40.50.720">
    <property type="entry name" value="NAD(P)-binding Rossmann-like Domain"/>
    <property type="match status" value="2"/>
</dbReference>
<feature type="binding site" evidence="8">
    <location>
        <position position="322"/>
    </location>
    <ligand>
        <name>substrate</name>
    </ligand>
</feature>
<keyword evidence="4 7" id="KW-0560">Oxidoreductase</keyword>
<dbReference type="InterPro" id="IPR036220">
    <property type="entry name" value="UDP-Glc/GDP-Man_DH_C_sf"/>
</dbReference>
<reference evidence="11 12" key="1">
    <citation type="journal article" date="2015" name="Nature">
        <title>rRNA introns, odd ribosomes, and small enigmatic genomes across a large radiation of phyla.</title>
        <authorList>
            <person name="Brown C.T."/>
            <person name="Hug L.A."/>
            <person name="Thomas B.C."/>
            <person name="Sharon I."/>
            <person name="Castelle C.J."/>
            <person name="Singh A."/>
            <person name="Wilkins M.J."/>
            <person name="Williams K.H."/>
            <person name="Banfield J.F."/>
        </authorList>
    </citation>
    <scope>NUCLEOTIDE SEQUENCE [LARGE SCALE GENOMIC DNA]</scope>
</reference>
<comment type="similarity">
    <text evidence="2 7">Belongs to the UDP-glucose/GDP-mannose dehydrogenase family.</text>
</comment>
<evidence type="ECO:0000256" key="4">
    <source>
        <dbReference type="ARBA" id="ARBA00023002"/>
    </source>
</evidence>
<accession>A0A0G1KVU0</accession>
<protein>
    <recommendedName>
        <fullName evidence="3 7">UDP-glucose 6-dehydrogenase</fullName>
        <ecNumber evidence="3 7">1.1.1.22</ecNumber>
    </recommendedName>
</protein>
<evidence type="ECO:0000259" key="10">
    <source>
        <dbReference type="SMART" id="SM00984"/>
    </source>
</evidence>
<dbReference type="GO" id="GO:0003979">
    <property type="term" value="F:UDP-glucose 6-dehydrogenase activity"/>
    <property type="evidence" value="ECO:0007669"/>
    <property type="project" value="UniProtKB-EC"/>
</dbReference>
<feature type="domain" description="UDP-glucose/GDP-mannose dehydrogenase C-terminal" evidence="10">
    <location>
        <begin position="315"/>
        <end position="417"/>
    </location>
</feature>
<dbReference type="Pfam" id="PF03721">
    <property type="entry name" value="UDPG_MGDP_dh_N"/>
    <property type="match status" value="1"/>
</dbReference>
<dbReference type="PANTHER" id="PTHR43750">
    <property type="entry name" value="UDP-GLUCOSE 6-DEHYDROGENASE TUAD"/>
    <property type="match status" value="1"/>
</dbReference>
<proteinExistence type="inferred from homology"/>
<dbReference type="SMART" id="SM00984">
    <property type="entry name" value="UDPG_MGDP_dh_C"/>
    <property type="match status" value="1"/>
</dbReference>
<comment type="catalytic activity">
    <reaction evidence="6 7">
        <text>UDP-alpha-D-glucose + 2 NAD(+) + H2O = UDP-alpha-D-glucuronate + 2 NADH + 3 H(+)</text>
        <dbReference type="Rhea" id="RHEA:23596"/>
        <dbReference type="ChEBI" id="CHEBI:15377"/>
        <dbReference type="ChEBI" id="CHEBI:15378"/>
        <dbReference type="ChEBI" id="CHEBI:57540"/>
        <dbReference type="ChEBI" id="CHEBI:57945"/>
        <dbReference type="ChEBI" id="CHEBI:58052"/>
        <dbReference type="ChEBI" id="CHEBI:58885"/>
        <dbReference type="EC" id="1.1.1.22"/>
    </reaction>
</comment>
<dbReference type="SUPFAM" id="SSF52413">
    <property type="entry name" value="UDP-glucose/GDP-mannose dehydrogenase C-terminal domain"/>
    <property type="match status" value="1"/>
</dbReference>
<dbReference type="Proteomes" id="UP000034087">
    <property type="component" value="Unassembled WGS sequence"/>
</dbReference>
<feature type="binding site" evidence="8">
    <location>
        <begin position="251"/>
        <end position="255"/>
    </location>
    <ligand>
        <name>substrate</name>
    </ligand>
</feature>
<evidence type="ECO:0000313" key="11">
    <source>
        <dbReference type="EMBL" id="KKT60452.1"/>
    </source>
</evidence>
<dbReference type="InterPro" id="IPR008927">
    <property type="entry name" value="6-PGluconate_DH-like_C_sf"/>
</dbReference>
<dbReference type="InterPro" id="IPR028357">
    <property type="entry name" value="UDPglc_DH_bac"/>
</dbReference>
<organism evidence="11 12">
    <name type="scientific">Candidatus Giovannonibacteria bacterium GW2011_GWA1_44_25</name>
    <dbReference type="NCBI Taxonomy" id="1618645"/>
    <lineage>
        <taxon>Bacteria</taxon>
        <taxon>Candidatus Giovannoniibacteriota</taxon>
    </lineage>
</organism>
<evidence type="ECO:0000256" key="1">
    <source>
        <dbReference type="ARBA" id="ARBA00004701"/>
    </source>
</evidence>
<dbReference type="GO" id="GO:0051287">
    <property type="term" value="F:NAD binding"/>
    <property type="evidence" value="ECO:0007669"/>
    <property type="project" value="InterPro"/>
</dbReference>
<feature type="binding site" evidence="9">
    <location>
        <position position="33"/>
    </location>
    <ligand>
        <name>NAD(+)</name>
        <dbReference type="ChEBI" id="CHEBI:57540"/>
    </ligand>
</feature>
<gene>
    <name evidence="11" type="ORF">UW53_C0001G0102</name>
</gene>
<dbReference type="GO" id="GO:0006065">
    <property type="term" value="P:UDP-glucuronate biosynthetic process"/>
    <property type="evidence" value="ECO:0007669"/>
    <property type="project" value="UniProtKB-UniPathway"/>
</dbReference>
<dbReference type="NCBIfam" id="TIGR03026">
    <property type="entry name" value="NDP-sugDHase"/>
    <property type="match status" value="1"/>
</dbReference>
<evidence type="ECO:0000313" key="12">
    <source>
        <dbReference type="Proteomes" id="UP000034087"/>
    </source>
</evidence>
<dbReference type="EC" id="1.1.1.22" evidence="3 7"/>
<dbReference type="EMBL" id="LCIR01000001">
    <property type="protein sequence ID" value="KKT60452.1"/>
    <property type="molecule type" value="Genomic_DNA"/>
</dbReference>
<keyword evidence="5 7" id="KW-0520">NAD</keyword>
<name>A0A0G1KVU0_9BACT</name>
<dbReference type="PIRSF" id="PIRSF000124">
    <property type="entry name" value="UDPglc_GDPman_dh"/>
    <property type="match status" value="1"/>
</dbReference>
<dbReference type="SUPFAM" id="SSF48179">
    <property type="entry name" value="6-phosphogluconate dehydrogenase C-terminal domain-like"/>
    <property type="match status" value="1"/>
</dbReference>
<evidence type="ECO:0000256" key="2">
    <source>
        <dbReference type="ARBA" id="ARBA00006601"/>
    </source>
</evidence>
<dbReference type="SUPFAM" id="SSF51735">
    <property type="entry name" value="NAD(P)-binding Rossmann-fold domains"/>
    <property type="match status" value="1"/>
</dbReference>
<dbReference type="InterPro" id="IPR036291">
    <property type="entry name" value="NAD(P)-bd_dom_sf"/>
</dbReference>
<evidence type="ECO:0000256" key="9">
    <source>
        <dbReference type="PIRSR" id="PIRSR500134-3"/>
    </source>
</evidence>
<evidence type="ECO:0000256" key="5">
    <source>
        <dbReference type="ARBA" id="ARBA00023027"/>
    </source>
</evidence>
<feature type="binding site" evidence="9">
    <location>
        <position position="88"/>
    </location>
    <ligand>
        <name>NAD(+)</name>
        <dbReference type="ChEBI" id="CHEBI:57540"/>
    </ligand>
</feature>
<comment type="caution">
    <text evidence="11">The sequence shown here is derived from an EMBL/GenBank/DDBJ whole genome shotgun (WGS) entry which is preliminary data.</text>
</comment>
<comment type="pathway">
    <text evidence="1">Nucleotide-sugar biosynthesis; UDP-alpha-D-glucuronate biosynthesis; UDP-alpha-D-glucuronate from UDP-alpha-D-glucose: step 1/1.</text>
</comment>
<evidence type="ECO:0000256" key="7">
    <source>
        <dbReference type="PIRNR" id="PIRNR000124"/>
    </source>
</evidence>
<evidence type="ECO:0000256" key="6">
    <source>
        <dbReference type="ARBA" id="ARBA00047473"/>
    </source>
</evidence>
<dbReference type="PIRSF" id="PIRSF500134">
    <property type="entry name" value="UDPglc_DH_bac"/>
    <property type="match status" value="1"/>
</dbReference>
<dbReference type="UniPathway" id="UPA00038">
    <property type="reaction ID" value="UER00491"/>
</dbReference>
<dbReference type="AlphaFoldDB" id="A0A0G1KVU0"/>
<dbReference type="Gene3D" id="1.20.5.100">
    <property type="entry name" value="Cytochrome c1, transmembrane anchor, C-terminal"/>
    <property type="match status" value="1"/>
</dbReference>
<evidence type="ECO:0000256" key="3">
    <source>
        <dbReference type="ARBA" id="ARBA00012954"/>
    </source>
</evidence>
<feature type="binding site" evidence="8">
    <location>
        <position position="205"/>
    </location>
    <ligand>
        <name>substrate</name>
    </ligand>
</feature>
<dbReference type="InterPro" id="IPR014026">
    <property type="entry name" value="UDP-Glc/GDP-Man_DH_dimer"/>
</dbReference>
<feature type="binding site" evidence="9">
    <location>
        <position position="329"/>
    </location>
    <ligand>
        <name>NAD(+)</name>
        <dbReference type="ChEBI" id="CHEBI:57540"/>
    </ligand>
</feature>
<dbReference type="Pfam" id="PF00984">
    <property type="entry name" value="UDPG_MGDP_dh"/>
    <property type="match status" value="1"/>
</dbReference>
<dbReference type="GO" id="GO:0000271">
    <property type="term" value="P:polysaccharide biosynthetic process"/>
    <property type="evidence" value="ECO:0007669"/>
    <property type="project" value="InterPro"/>
</dbReference>
<dbReference type="InterPro" id="IPR001732">
    <property type="entry name" value="UDP-Glc/GDP-Man_DH_N"/>
</dbReference>